<evidence type="ECO:0000256" key="8">
    <source>
        <dbReference type="ARBA" id="ARBA00023169"/>
    </source>
</evidence>
<keyword evidence="6 9" id="KW-1133">Transmembrane helix</keyword>
<dbReference type="InterPro" id="IPR003362">
    <property type="entry name" value="Bact_transf"/>
</dbReference>
<evidence type="ECO:0000256" key="4">
    <source>
        <dbReference type="ARBA" id="ARBA00022679"/>
    </source>
</evidence>
<evidence type="ECO:0000256" key="2">
    <source>
        <dbReference type="ARBA" id="ARBA00006464"/>
    </source>
</evidence>
<evidence type="ECO:0000313" key="11">
    <source>
        <dbReference type="EMBL" id="MDR6510124.1"/>
    </source>
</evidence>
<name>A0ABU1MIV0_9SPHN</name>
<evidence type="ECO:0000313" key="12">
    <source>
        <dbReference type="Proteomes" id="UP001184150"/>
    </source>
</evidence>
<accession>A0ABU1MIV0</accession>
<evidence type="ECO:0000256" key="5">
    <source>
        <dbReference type="ARBA" id="ARBA00022692"/>
    </source>
</evidence>
<feature type="domain" description="Bacterial sugar transferase" evidence="10">
    <location>
        <begin position="60"/>
        <end position="250"/>
    </location>
</feature>
<evidence type="ECO:0000259" key="10">
    <source>
        <dbReference type="Pfam" id="PF02397"/>
    </source>
</evidence>
<sequence>MNHQHNVAARPEGVRNSAGTWHGPALAFTPDLSAAPRAALARWRHPASDPRIARAEAWTRAIDVVMAFGALVVFLPLMLAIAALVRFSDGGPVLFRHRRVGAGGRHFACLKFRSMCVDADARLRHVLETDPAARAEWEATHKLQNDPRITAVGRLLRKSSLDELPQLINVLRGDMSLVGPRPIVDAEVVRYGRHFAAYCAVRPGVTGLWQVARRHDTTYRRRVACDRLYRRARSLRLYFRILILTVPSVILARGAY</sequence>
<organism evidence="11 12">
    <name type="scientific">Novosphingobium capsulatum</name>
    <dbReference type="NCBI Taxonomy" id="13688"/>
    <lineage>
        <taxon>Bacteria</taxon>
        <taxon>Pseudomonadati</taxon>
        <taxon>Pseudomonadota</taxon>
        <taxon>Alphaproteobacteria</taxon>
        <taxon>Sphingomonadales</taxon>
        <taxon>Sphingomonadaceae</taxon>
        <taxon>Novosphingobium</taxon>
    </lineage>
</organism>
<evidence type="ECO:0000256" key="6">
    <source>
        <dbReference type="ARBA" id="ARBA00022989"/>
    </source>
</evidence>
<dbReference type="Pfam" id="PF02397">
    <property type="entry name" value="Bac_transf"/>
    <property type="match status" value="1"/>
</dbReference>
<gene>
    <name evidence="11" type="ORF">J2792_000984</name>
</gene>
<comment type="caution">
    <text evidence="11">The sequence shown here is derived from an EMBL/GenBank/DDBJ whole genome shotgun (WGS) entry which is preliminary data.</text>
</comment>
<feature type="transmembrane region" description="Helical" evidence="9">
    <location>
        <begin position="64"/>
        <end position="87"/>
    </location>
</feature>
<evidence type="ECO:0000256" key="9">
    <source>
        <dbReference type="SAM" id="Phobius"/>
    </source>
</evidence>
<dbReference type="PANTHER" id="PTHR30576">
    <property type="entry name" value="COLANIC BIOSYNTHESIS UDP-GLUCOSE LIPID CARRIER TRANSFERASE"/>
    <property type="match status" value="1"/>
</dbReference>
<keyword evidence="8" id="KW-0270">Exopolysaccharide synthesis</keyword>
<keyword evidence="12" id="KW-1185">Reference proteome</keyword>
<dbReference type="Proteomes" id="UP001184150">
    <property type="component" value="Unassembled WGS sequence"/>
</dbReference>
<dbReference type="RefSeq" id="WP_309804570.1">
    <property type="nucleotide sequence ID" value="NZ_JAVDRD010000002.1"/>
</dbReference>
<comment type="subcellular location">
    <subcellularLocation>
        <location evidence="1">Cell membrane</location>
    </subcellularLocation>
</comment>
<keyword evidence="3" id="KW-1003">Cell membrane</keyword>
<reference evidence="11 12" key="1">
    <citation type="submission" date="2023-07" db="EMBL/GenBank/DDBJ databases">
        <title>Sorghum-associated microbial communities from plants grown in Nebraska, USA.</title>
        <authorList>
            <person name="Schachtman D."/>
        </authorList>
    </citation>
    <scope>NUCLEOTIDE SEQUENCE [LARGE SCALE GENOMIC DNA]</scope>
    <source>
        <strain evidence="11 12">DS1027</strain>
    </source>
</reference>
<keyword evidence="4" id="KW-0808">Transferase</keyword>
<evidence type="ECO:0000256" key="1">
    <source>
        <dbReference type="ARBA" id="ARBA00004236"/>
    </source>
</evidence>
<keyword evidence="7 9" id="KW-0472">Membrane</keyword>
<evidence type="ECO:0000256" key="3">
    <source>
        <dbReference type="ARBA" id="ARBA00022475"/>
    </source>
</evidence>
<protein>
    <submittedName>
        <fullName evidence="11">Lipopolysaccharide/colanic/teichoic acid biosynthesis glycosyltransferase</fullName>
    </submittedName>
</protein>
<dbReference type="PANTHER" id="PTHR30576:SF4">
    <property type="entry name" value="UNDECAPRENYL-PHOSPHATE GALACTOSE PHOSPHOTRANSFERASE"/>
    <property type="match status" value="1"/>
</dbReference>
<proteinExistence type="inferred from homology"/>
<dbReference type="EMBL" id="JAVDRD010000002">
    <property type="protein sequence ID" value="MDR6510124.1"/>
    <property type="molecule type" value="Genomic_DNA"/>
</dbReference>
<keyword evidence="5 9" id="KW-0812">Transmembrane</keyword>
<evidence type="ECO:0000256" key="7">
    <source>
        <dbReference type="ARBA" id="ARBA00023136"/>
    </source>
</evidence>
<comment type="similarity">
    <text evidence="2">Belongs to the bacterial sugar transferase family.</text>
</comment>